<protein>
    <submittedName>
        <fullName evidence="1">Uncharacterized protein</fullName>
    </submittedName>
</protein>
<name>A0ABD0M7U6_9CAEN</name>
<accession>A0ABD0M7U6</accession>
<dbReference type="AlphaFoldDB" id="A0ABD0M7U6"/>
<keyword evidence="2" id="KW-1185">Reference proteome</keyword>
<evidence type="ECO:0000313" key="2">
    <source>
        <dbReference type="Proteomes" id="UP001519460"/>
    </source>
</evidence>
<evidence type="ECO:0000313" key="1">
    <source>
        <dbReference type="EMBL" id="KAK7507568.1"/>
    </source>
</evidence>
<gene>
    <name evidence="1" type="ORF">BaRGS_00001503</name>
</gene>
<reference evidence="1 2" key="1">
    <citation type="journal article" date="2023" name="Sci. Data">
        <title>Genome assembly of the Korean intertidal mud-creeper Batillaria attramentaria.</title>
        <authorList>
            <person name="Patra A.K."/>
            <person name="Ho P.T."/>
            <person name="Jun S."/>
            <person name="Lee S.J."/>
            <person name="Kim Y."/>
            <person name="Won Y.J."/>
        </authorList>
    </citation>
    <scope>NUCLEOTIDE SEQUENCE [LARGE SCALE GENOMIC DNA]</scope>
    <source>
        <strain evidence="1">Wonlab-2016</strain>
    </source>
</reference>
<organism evidence="1 2">
    <name type="scientific">Batillaria attramentaria</name>
    <dbReference type="NCBI Taxonomy" id="370345"/>
    <lineage>
        <taxon>Eukaryota</taxon>
        <taxon>Metazoa</taxon>
        <taxon>Spiralia</taxon>
        <taxon>Lophotrochozoa</taxon>
        <taxon>Mollusca</taxon>
        <taxon>Gastropoda</taxon>
        <taxon>Caenogastropoda</taxon>
        <taxon>Sorbeoconcha</taxon>
        <taxon>Cerithioidea</taxon>
        <taxon>Batillariidae</taxon>
        <taxon>Batillaria</taxon>
    </lineage>
</organism>
<comment type="caution">
    <text evidence="1">The sequence shown here is derived from an EMBL/GenBank/DDBJ whole genome shotgun (WGS) entry which is preliminary data.</text>
</comment>
<dbReference type="EMBL" id="JACVVK020000004">
    <property type="protein sequence ID" value="KAK7507568.1"/>
    <property type="molecule type" value="Genomic_DNA"/>
</dbReference>
<sequence>MKSGKNTMRMSREQFLCFTFHSPLSRSLRVPNNLAFHVVRVWGRFQISLPVAYALCRNPQTIRGLFAEFILQQPPPGPPPSPRLAGFSSDLVAVWRHLGARRSSSVVGISSPTLREHLANVMPASPVSIATQ</sequence>
<dbReference type="Proteomes" id="UP001519460">
    <property type="component" value="Unassembled WGS sequence"/>
</dbReference>
<proteinExistence type="predicted"/>